<dbReference type="InterPro" id="IPR011784">
    <property type="entry name" value="SO4_adenylTrfase_ssu"/>
</dbReference>
<keyword evidence="7" id="KW-0067">ATP-binding</keyword>
<dbReference type="NCBIfam" id="NF009214">
    <property type="entry name" value="PRK12563.1"/>
    <property type="match status" value="1"/>
</dbReference>
<dbReference type="InterPro" id="IPR014729">
    <property type="entry name" value="Rossmann-like_a/b/a_fold"/>
</dbReference>
<keyword evidence="5 11" id="KW-0548">Nucleotidyltransferase</keyword>
<keyword evidence="12" id="KW-1185">Reference proteome</keyword>
<keyword evidence="4 11" id="KW-0808">Transferase</keyword>
<evidence type="ECO:0000256" key="9">
    <source>
        <dbReference type="ARBA" id="ARBA00031812"/>
    </source>
</evidence>
<evidence type="ECO:0000256" key="6">
    <source>
        <dbReference type="ARBA" id="ARBA00022741"/>
    </source>
</evidence>
<organism evidence="11 12">
    <name type="scientific">Luteimonas chenhongjianii</name>
    <dbReference type="NCBI Taxonomy" id="2006110"/>
    <lineage>
        <taxon>Bacteria</taxon>
        <taxon>Pseudomonadati</taxon>
        <taxon>Pseudomonadota</taxon>
        <taxon>Gammaproteobacteria</taxon>
        <taxon>Lysobacterales</taxon>
        <taxon>Lysobacteraceae</taxon>
        <taxon>Luteimonas</taxon>
    </lineage>
</organism>
<dbReference type="AlphaFoldDB" id="A0A290XIC2"/>
<protein>
    <recommendedName>
        <fullName evidence="3">Sulfate adenylyltransferase subunit 2</fullName>
        <ecNumber evidence="2">2.7.7.4</ecNumber>
    </recommendedName>
    <alternativeName>
        <fullName evidence="8">ATP-sulfurylase small subunit</fullName>
    </alternativeName>
    <alternativeName>
        <fullName evidence="9">Sulfate adenylate transferase</fullName>
    </alternativeName>
</protein>
<evidence type="ECO:0000256" key="4">
    <source>
        <dbReference type="ARBA" id="ARBA00022679"/>
    </source>
</evidence>
<dbReference type="GO" id="GO:0000103">
    <property type="term" value="P:sulfate assimilation"/>
    <property type="evidence" value="ECO:0007669"/>
    <property type="project" value="InterPro"/>
</dbReference>
<dbReference type="InterPro" id="IPR050128">
    <property type="entry name" value="Sulfate_adenylyltrnsfr_sub2"/>
</dbReference>
<feature type="domain" description="Phosphoadenosine phosphosulphate reductase" evidence="10">
    <location>
        <begin position="29"/>
        <end position="255"/>
    </location>
</feature>
<evidence type="ECO:0000256" key="3">
    <source>
        <dbReference type="ARBA" id="ARBA00022004"/>
    </source>
</evidence>
<evidence type="ECO:0000256" key="7">
    <source>
        <dbReference type="ARBA" id="ARBA00022840"/>
    </source>
</evidence>
<evidence type="ECO:0000259" key="10">
    <source>
        <dbReference type="Pfam" id="PF01507"/>
    </source>
</evidence>
<dbReference type="NCBIfam" id="TIGR02039">
    <property type="entry name" value="CysD"/>
    <property type="match status" value="1"/>
</dbReference>
<dbReference type="EC" id="2.7.7.4" evidence="2"/>
<dbReference type="GO" id="GO:0005524">
    <property type="term" value="F:ATP binding"/>
    <property type="evidence" value="ECO:0007669"/>
    <property type="project" value="UniProtKB-KW"/>
</dbReference>
<evidence type="ECO:0000256" key="2">
    <source>
        <dbReference type="ARBA" id="ARBA00012391"/>
    </source>
</evidence>
<dbReference type="PIRSF" id="PIRSF002936">
    <property type="entry name" value="CysDAde_trans"/>
    <property type="match status" value="1"/>
</dbReference>
<dbReference type="Gene3D" id="3.40.50.620">
    <property type="entry name" value="HUPs"/>
    <property type="match status" value="1"/>
</dbReference>
<evidence type="ECO:0000313" key="12">
    <source>
        <dbReference type="Proteomes" id="UP000218968"/>
    </source>
</evidence>
<dbReference type="NCBIfam" id="NF003587">
    <property type="entry name" value="PRK05253.1"/>
    <property type="match status" value="1"/>
</dbReference>
<evidence type="ECO:0000256" key="1">
    <source>
        <dbReference type="ARBA" id="ARBA00008885"/>
    </source>
</evidence>
<dbReference type="PANTHER" id="PTHR43196:SF1">
    <property type="entry name" value="SULFATE ADENYLYLTRANSFERASE SUBUNIT 2"/>
    <property type="match status" value="1"/>
</dbReference>
<dbReference type="Pfam" id="PF01507">
    <property type="entry name" value="PAPS_reduct"/>
    <property type="match status" value="1"/>
</dbReference>
<comment type="similarity">
    <text evidence="1">Belongs to the PAPS reductase family. CysD subfamily.</text>
</comment>
<proteinExistence type="inferred from homology"/>
<dbReference type="Proteomes" id="UP000218968">
    <property type="component" value="Chromosome"/>
</dbReference>
<dbReference type="KEGG" id="lum:CNR27_12700"/>
<accession>A0A290XIC2</accession>
<evidence type="ECO:0000313" key="11">
    <source>
        <dbReference type="EMBL" id="ATD68877.1"/>
    </source>
</evidence>
<dbReference type="GO" id="GO:0004781">
    <property type="term" value="F:sulfate adenylyltransferase (ATP) activity"/>
    <property type="evidence" value="ECO:0007669"/>
    <property type="project" value="UniProtKB-EC"/>
</dbReference>
<dbReference type="RefSeq" id="WP_096300639.1">
    <property type="nucleotide sequence ID" value="NZ_CP023406.1"/>
</dbReference>
<evidence type="ECO:0000256" key="5">
    <source>
        <dbReference type="ARBA" id="ARBA00022695"/>
    </source>
</evidence>
<evidence type="ECO:0000256" key="8">
    <source>
        <dbReference type="ARBA" id="ARBA00030256"/>
    </source>
</evidence>
<dbReference type="EMBL" id="CP023406">
    <property type="protein sequence ID" value="ATD68877.1"/>
    <property type="molecule type" value="Genomic_DNA"/>
</dbReference>
<gene>
    <name evidence="11" type="ORF">CNR27_12700</name>
</gene>
<dbReference type="InterPro" id="IPR002500">
    <property type="entry name" value="PAPS_reduct_dom"/>
</dbReference>
<dbReference type="FunFam" id="3.40.50.620:FF:000002">
    <property type="entry name" value="Sulfate adenylyltransferase subunit 2"/>
    <property type="match status" value="1"/>
</dbReference>
<reference evidence="12" key="1">
    <citation type="submission" date="2017-09" db="EMBL/GenBank/DDBJ databases">
        <title>Luteimonas liuhanmingii sp.nov., isolated from the intestinal contents of Tibetan Plateau Pika in Yushu, Qinghai Province, China.</title>
        <authorList>
            <person name="Gui Z."/>
        </authorList>
    </citation>
    <scope>NUCLEOTIDE SEQUENCE [LARGE SCALE GENOMIC DNA]</scope>
    <source>
        <strain evidence="12">100111</strain>
    </source>
</reference>
<name>A0A290XIC2_9GAMM</name>
<dbReference type="PANTHER" id="PTHR43196">
    <property type="entry name" value="SULFATE ADENYLYLTRANSFERASE SUBUNIT 2"/>
    <property type="match status" value="1"/>
</dbReference>
<dbReference type="SUPFAM" id="SSF52402">
    <property type="entry name" value="Adenine nucleotide alpha hydrolases-like"/>
    <property type="match status" value="1"/>
</dbReference>
<keyword evidence="6" id="KW-0547">Nucleotide-binding</keyword>
<sequence length="301" mass="34459">MQTVENDLAELEAESIHILREVAMESRRPVMLYSIGKDSSVLLHLLLKAFAPAVPAIPLLHIDTLWKFREMIAFRDQRAVETGLELRVHTNPDGIRDGVGPLTHGAALHTEIMKTLALKQALEAGRYDAAIGGARRDEEKSRAKERVFSFRDSEQRWDPRRQRPELWNLYNAKVREDESVRVFPLSNWTERDVWRYIRQENIPVVPLYFSAPRPVVERGGMLLVVDDARFVLQPGEEVRERRVRFRTLGCYPLTGAVESSAENVDQILMEMESGRLSERAGRAIDHVDGAGMEEKKRAGYF</sequence>
<dbReference type="OrthoDB" id="9772604at2"/>